<dbReference type="SUPFAM" id="SSF52058">
    <property type="entry name" value="L domain-like"/>
    <property type="match status" value="1"/>
</dbReference>
<dbReference type="GO" id="GO:0000398">
    <property type="term" value="P:mRNA splicing, via spliceosome"/>
    <property type="evidence" value="ECO:0007669"/>
    <property type="project" value="InterPro"/>
</dbReference>
<comment type="subcellular location">
    <subcellularLocation>
        <location evidence="1">Nucleus</location>
    </subcellularLocation>
</comment>
<keyword evidence="3" id="KW-0677">Repeat</keyword>
<dbReference type="PANTHER" id="PTHR10552">
    <property type="entry name" value="U2 SMALL NUCLEAR RIBONUCLEOPROTEIN A"/>
    <property type="match status" value="1"/>
</dbReference>
<accession>A0A7J7JW72</accession>
<dbReference type="Gene3D" id="3.80.10.10">
    <property type="entry name" value="Ribonuclease Inhibitor"/>
    <property type="match status" value="1"/>
</dbReference>
<dbReference type="PANTHER" id="PTHR10552:SF6">
    <property type="entry name" value="U2 SMALL NUCLEAR RIBONUCLEOPROTEIN A"/>
    <property type="match status" value="1"/>
</dbReference>
<dbReference type="FunFam" id="3.80.10.10:FF:000026">
    <property type="entry name" value="U2 small nuclear ribonucleoprotein A"/>
    <property type="match status" value="1"/>
</dbReference>
<dbReference type="EMBL" id="VXIV02001736">
    <property type="protein sequence ID" value="KAF6030217.1"/>
    <property type="molecule type" value="Genomic_DNA"/>
</dbReference>
<evidence type="ECO:0000256" key="1">
    <source>
        <dbReference type="ARBA" id="ARBA00004123"/>
    </source>
</evidence>
<evidence type="ECO:0000313" key="7">
    <source>
        <dbReference type="EMBL" id="KAF6030217.1"/>
    </source>
</evidence>
<name>A0A7J7JW72_BUGNE</name>
<dbReference type="OrthoDB" id="433501at2759"/>
<organism evidence="7 8">
    <name type="scientific">Bugula neritina</name>
    <name type="common">Brown bryozoan</name>
    <name type="synonym">Sertularia neritina</name>
    <dbReference type="NCBI Taxonomy" id="10212"/>
    <lineage>
        <taxon>Eukaryota</taxon>
        <taxon>Metazoa</taxon>
        <taxon>Spiralia</taxon>
        <taxon>Lophotrochozoa</taxon>
        <taxon>Bryozoa</taxon>
        <taxon>Gymnolaemata</taxon>
        <taxon>Cheilostomatida</taxon>
        <taxon>Flustrina</taxon>
        <taxon>Buguloidea</taxon>
        <taxon>Bugulidae</taxon>
        <taxon>Bugula</taxon>
    </lineage>
</organism>
<dbReference type="AlphaFoldDB" id="A0A7J7JW72"/>
<keyword evidence="4" id="KW-0539">Nucleus</keyword>
<dbReference type="InterPro" id="IPR003603">
    <property type="entry name" value="U2A'_phosphoprotein32A_C"/>
</dbReference>
<evidence type="ECO:0000313" key="8">
    <source>
        <dbReference type="Proteomes" id="UP000593567"/>
    </source>
</evidence>
<proteinExistence type="inferred from homology"/>
<comment type="caution">
    <text evidence="7">The sequence shown here is derived from an EMBL/GenBank/DDBJ whole genome shotgun (WGS) entry which is preliminary data.</text>
</comment>
<protein>
    <submittedName>
        <fullName evidence="7">SNRPA1</fullName>
    </submittedName>
</protein>
<dbReference type="InterPro" id="IPR032675">
    <property type="entry name" value="LRR_dom_sf"/>
</dbReference>
<dbReference type="GO" id="GO:0030620">
    <property type="term" value="F:U2 snRNA binding"/>
    <property type="evidence" value="ECO:0007669"/>
    <property type="project" value="InterPro"/>
</dbReference>
<keyword evidence="8" id="KW-1185">Reference proteome</keyword>
<dbReference type="Proteomes" id="UP000593567">
    <property type="component" value="Unassembled WGS sequence"/>
</dbReference>
<evidence type="ECO:0000259" key="6">
    <source>
        <dbReference type="SMART" id="SM00446"/>
    </source>
</evidence>
<dbReference type="InterPro" id="IPR044640">
    <property type="entry name" value="RU2A"/>
</dbReference>
<reference evidence="7" key="1">
    <citation type="submission" date="2020-06" db="EMBL/GenBank/DDBJ databases">
        <title>Draft genome of Bugula neritina, a colonial animal packing powerful symbionts and potential medicines.</title>
        <authorList>
            <person name="Rayko M."/>
        </authorList>
    </citation>
    <scope>NUCLEOTIDE SEQUENCE [LARGE SCALE GENOMIC DNA]</scope>
    <source>
        <strain evidence="7">Kwan_BN1</strain>
    </source>
</reference>
<dbReference type="SMART" id="SM00446">
    <property type="entry name" value="LRRcap"/>
    <property type="match status" value="1"/>
</dbReference>
<sequence>MVKLSPELIEQCASYTNPVRDREVDFRGYKIPVIENLGATLDQFDTMDFSDNEIRKLDGFPNLYRLKNIIMNNNKVIRIGEHLEESVPNIESIILTNNNMQELGDLDVLSTLPKLEVLRQVRCMFICLFSLLGNPVTTKPHYRQYVINKVPQIRILDFRKVGLKERKAAKALFKGKKGAQLASNIGKRSKTFVPGAGLDSKKPYTKQDKEREEAIRKAISAAKTLGEVERLQAMLAVNQVPGLTTNGSTNGQVEEMDEL</sequence>
<comment type="similarity">
    <text evidence="5">Belongs to the U2 small nuclear ribonucleoprotein A family.</text>
</comment>
<evidence type="ECO:0000256" key="4">
    <source>
        <dbReference type="ARBA" id="ARBA00023242"/>
    </source>
</evidence>
<dbReference type="Pfam" id="PF14580">
    <property type="entry name" value="LRR_9"/>
    <property type="match status" value="1"/>
</dbReference>
<keyword evidence="2" id="KW-0433">Leucine-rich repeat</keyword>
<evidence type="ECO:0000256" key="3">
    <source>
        <dbReference type="ARBA" id="ARBA00022737"/>
    </source>
</evidence>
<dbReference type="GO" id="GO:0005686">
    <property type="term" value="C:U2 snRNP"/>
    <property type="evidence" value="ECO:0007669"/>
    <property type="project" value="TreeGrafter"/>
</dbReference>
<feature type="domain" description="U2A'/phosphoprotein 32 family A C-terminal" evidence="6">
    <location>
        <begin position="139"/>
        <end position="157"/>
    </location>
</feature>
<evidence type="ECO:0000256" key="2">
    <source>
        <dbReference type="ARBA" id="ARBA00022614"/>
    </source>
</evidence>
<gene>
    <name evidence="7" type="ORF">EB796_011488</name>
</gene>
<evidence type="ECO:0000256" key="5">
    <source>
        <dbReference type="ARBA" id="ARBA00024196"/>
    </source>
</evidence>